<organism evidence="2 3">
    <name type="scientific">Bullifex porci</name>
    <dbReference type="NCBI Taxonomy" id="2606638"/>
    <lineage>
        <taxon>Bacteria</taxon>
        <taxon>Pseudomonadati</taxon>
        <taxon>Spirochaetota</taxon>
        <taxon>Spirochaetia</taxon>
        <taxon>Spirochaetales</taxon>
        <taxon>Spirochaetaceae</taxon>
        <taxon>Bullifex</taxon>
    </lineage>
</organism>
<dbReference type="Gene3D" id="3.40.50.720">
    <property type="entry name" value="NAD(P)-binding Rossmann-like Domain"/>
    <property type="match status" value="1"/>
</dbReference>
<gene>
    <name evidence="2" type="ORF">FYJ80_02145</name>
</gene>
<dbReference type="EMBL" id="VUNN01000002">
    <property type="protein sequence ID" value="MSU05584.1"/>
    <property type="molecule type" value="Genomic_DNA"/>
</dbReference>
<comment type="caution">
    <text evidence="2">The sequence shown here is derived from an EMBL/GenBank/DDBJ whole genome shotgun (WGS) entry which is preliminary data.</text>
</comment>
<keyword evidence="3" id="KW-1185">Reference proteome</keyword>
<dbReference type="Pfam" id="PF01370">
    <property type="entry name" value="Epimerase"/>
    <property type="match status" value="1"/>
</dbReference>
<sequence>MKKVLILGKDSYLGESLYSWLKKKPDSYEIDLAVTKDGEWKNKNLANFDTVVNFAGIAHINNITPDLEGLFFSVNRDLAIEMCTWAKEHGVKHFIQFSSMNVYGDYCGVVTDRMKTNPTSFYGRSKLEGDEGIHKLADENFTVASIRPPFVYGKGCRGNYNTVRKLTLKLPVFPTYQNKKSMIYIDNLCEFIRLTIDAGAGGVFTPQNRELVSTSELVNEIAKNNQHKIIRTPIFNWSIPILMRITDLAKKAFIDDSYSLELFDYYDWKYCVVDFKDSIKRTEL</sequence>
<dbReference type="Proteomes" id="UP000460549">
    <property type="component" value="Unassembled WGS sequence"/>
</dbReference>
<feature type="domain" description="NAD-dependent epimerase/dehydratase" evidence="1">
    <location>
        <begin position="42"/>
        <end position="194"/>
    </location>
</feature>
<protein>
    <submittedName>
        <fullName evidence="2">NAD-dependent epimerase/dehydratase family protein</fullName>
    </submittedName>
</protein>
<dbReference type="RefSeq" id="WP_154424481.1">
    <property type="nucleotide sequence ID" value="NZ_VUNN01000002.1"/>
</dbReference>
<dbReference type="AlphaFoldDB" id="A0A7X2TPM9"/>
<reference evidence="2 3" key="1">
    <citation type="submission" date="2019-08" db="EMBL/GenBank/DDBJ databases">
        <title>In-depth cultivation of the pig gut microbiome towards novel bacterial diversity and tailored functional studies.</title>
        <authorList>
            <person name="Wylensek D."/>
            <person name="Hitch T.C.A."/>
            <person name="Clavel T."/>
        </authorList>
    </citation>
    <scope>NUCLEOTIDE SEQUENCE [LARGE SCALE GENOMIC DNA]</scope>
    <source>
        <strain evidence="2 3">NM-380-WT-3C1</strain>
    </source>
</reference>
<accession>A0A7X2TPM9</accession>
<name>A0A7X2TPM9_9SPIO</name>
<proteinExistence type="predicted"/>
<dbReference type="InterPro" id="IPR036291">
    <property type="entry name" value="NAD(P)-bd_dom_sf"/>
</dbReference>
<evidence type="ECO:0000259" key="1">
    <source>
        <dbReference type="Pfam" id="PF01370"/>
    </source>
</evidence>
<dbReference type="PANTHER" id="PTHR43245:SF58">
    <property type="entry name" value="BLL5923 PROTEIN"/>
    <property type="match status" value="1"/>
</dbReference>
<dbReference type="InterPro" id="IPR050177">
    <property type="entry name" value="Lipid_A_modif_metabolic_enz"/>
</dbReference>
<evidence type="ECO:0000313" key="2">
    <source>
        <dbReference type="EMBL" id="MSU05584.1"/>
    </source>
</evidence>
<dbReference type="InterPro" id="IPR001509">
    <property type="entry name" value="Epimerase_deHydtase"/>
</dbReference>
<evidence type="ECO:0000313" key="3">
    <source>
        <dbReference type="Proteomes" id="UP000460549"/>
    </source>
</evidence>
<dbReference type="SUPFAM" id="SSF51735">
    <property type="entry name" value="NAD(P)-binding Rossmann-fold domains"/>
    <property type="match status" value="1"/>
</dbReference>
<dbReference type="PANTHER" id="PTHR43245">
    <property type="entry name" value="BIFUNCTIONAL POLYMYXIN RESISTANCE PROTEIN ARNA"/>
    <property type="match status" value="1"/>
</dbReference>